<proteinExistence type="predicted"/>
<gene>
    <name evidence="3" type="ORF">COK81_08925</name>
</gene>
<reference evidence="3 4" key="1">
    <citation type="submission" date="2017-09" db="EMBL/GenBank/DDBJ databases">
        <title>Large-scale bioinformatics analysis of Bacillus genomes uncovers conserved roles of natural products in bacterial physiology.</title>
        <authorList>
            <consortium name="Agbiome Team Llc"/>
            <person name="Bleich R.M."/>
            <person name="Grubbs K.J."/>
            <person name="Santa Maria K.C."/>
            <person name="Allen S.E."/>
            <person name="Farag S."/>
            <person name="Shank E.A."/>
            <person name="Bowers A."/>
        </authorList>
    </citation>
    <scope>NUCLEOTIDE SEQUENCE [LARGE SCALE GENOMIC DNA]</scope>
    <source>
        <strain evidence="3 4">AFS064137</strain>
    </source>
</reference>
<dbReference type="InterPro" id="IPR047194">
    <property type="entry name" value="CwlT-like_lysozyme"/>
</dbReference>
<dbReference type="AlphaFoldDB" id="A0A9X7B2Y9"/>
<comment type="caution">
    <text evidence="3">The sequence shown here is derived from an EMBL/GenBank/DDBJ whole genome shotgun (WGS) entry which is preliminary data.</text>
</comment>
<accession>A0A9X7B2Y9</accession>
<dbReference type="CDD" id="cd16891">
    <property type="entry name" value="CwlT-like"/>
    <property type="match status" value="1"/>
</dbReference>
<evidence type="ECO:0000313" key="3">
    <source>
        <dbReference type="EMBL" id="PFT96458.1"/>
    </source>
</evidence>
<name>A0A9X7B2Y9_BACTU</name>
<protein>
    <recommendedName>
        <fullName evidence="2">CwlT-like lysozyme domain-containing protein</fullName>
    </recommendedName>
</protein>
<keyword evidence="1" id="KW-0472">Membrane</keyword>
<dbReference type="InterPro" id="IPR023346">
    <property type="entry name" value="Lysozyme-like_dom_sf"/>
</dbReference>
<dbReference type="EMBL" id="NVCU01000056">
    <property type="protein sequence ID" value="PFT96458.1"/>
    <property type="molecule type" value="Genomic_DNA"/>
</dbReference>
<keyword evidence="1" id="KW-0812">Transmembrane</keyword>
<dbReference type="Proteomes" id="UP000225910">
    <property type="component" value="Unassembled WGS sequence"/>
</dbReference>
<evidence type="ECO:0000313" key="4">
    <source>
        <dbReference type="Proteomes" id="UP000225910"/>
    </source>
</evidence>
<feature type="domain" description="CwlT-like lysozyme" evidence="2">
    <location>
        <begin position="64"/>
        <end position="181"/>
    </location>
</feature>
<organism evidence="3 4">
    <name type="scientific">Bacillus thuringiensis</name>
    <dbReference type="NCBI Taxonomy" id="1428"/>
    <lineage>
        <taxon>Bacteria</taxon>
        <taxon>Bacillati</taxon>
        <taxon>Bacillota</taxon>
        <taxon>Bacilli</taxon>
        <taxon>Bacillales</taxon>
        <taxon>Bacillaceae</taxon>
        <taxon>Bacillus</taxon>
        <taxon>Bacillus cereus group</taxon>
    </lineage>
</organism>
<sequence length="201" mass="22011">MNIAVSLGLRYYKEILLGLVLVFGVVFVLFFGAVQEQGNTGTGGGGVMPGADGKGGKANVPPVVRQYEGMIREIATKYNLQDYTEFFLAQVMQESGGTDVDIFQSSESIDGNLGNIRSPEHSTEQAMRHWTDVIGKSQAKGLDFWAATQAYNMGPGYLFFLDEIKQKHSEDSAKAFALKHAGGRTSCGWRSPYCYGDYVRP</sequence>
<keyword evidence="1" id="KW-1133">Transmembrane helix</keyword>
<feature type="transmembrane region" description="Helical" evidence="1">
    <location>
        <begin position="15"/>
        <end position="34"/>
    </location>
</feature>
<dbReference type="RefSeq" id="WP_098678689.1">
    <property type="nucleotide sequence ID" value="NZ_NVCU01000056.1"/>
</dbReference>
<evidence type="ECO:0000259" key="2">
    <source>
        <dbReference type="Pfam" id="PF13702"/>
    </source>
</evidence>
<evidence type="ECO:0000256" key="1">
    <source>
        <dbReference type="SAM" id="Phobius"/>
    </source>
</evidence>
<dbReference type="Gene3D" id="1.10.530.10">
    <property type="match status" value="1"/>
</dbReference>
<dbReference type="Pfam" id="PF13702">
    <property type="entry name" value="Lysozyme_like"/>
    <property type="match status" value="1"/>
</dbReference>
<dbReference type="SUPFAM" id="SSF53955">
    <property type="entry name" value="Lysozyme-like"/>
    <property type="match status" value="1"/>
</dbReference>